<dbReference type="InterPro" id="IPR012349">
    <property type="entry name" value="Split_barrel_FMN-bd"/>
</dbReference>
<dbReference type="EMBL" id="BAAANE010000007">
    <property type="protein sequence ID" value="GAA1646404.1"/>
    <property type="molecule type" value="Genomic_DNA"/>
</dbReference>
<evidence type="ECO:0000313" key="4">
    <source>
        <dbReference type="EMBL" id="GAA1646404.1"/>
    </source>
</evidence>
<dbReference type="Pfam" id="PF04075">
    <property type="entry name" value="F420H2_quin_red"/>
    <property type="match status" value="1"/>
</dbReference>
<evidence type="ECO:0000313" key="5">
    <source>
        <dbReference type="Proteomes" id="UP001501319"/>
    </source>
</evidence>
<accession>A0ABP4RCS5</accession>
<comment type="caution">
    <text evidence="4">The sequence shown here is derived from an EMBL/GenBank/DDBJ whole genome shotgun (WGS) entry which is preliminary data.</text>
</comment>
<keyword evidence="5" id="KW-1185">Reference proteome</keyword>
<comment type="similarity">
    <text evidence="1">Belongs to the F420H(2)-dependent quinone reductase family.</text>
</comment>
<evidence type="ECO:0000256" key="3">
    <source>
        <dbReference type="SAM" id="MobiDB-lite"/>
    </source>
</evidence>
<organism evidence="4 5">
    <name type="scientific">Kribbella alba</name>
    <dbReference type="NCBI Taxonomy" id="190197"/>
    <lineage>
        <taxon>Bacteria</taxon>
        <taxon>Bacillati</taxon>
        <taxon>Actinomycetota</taxon>
        <taxon>Actinomycetes</taxon>
        <taxon>Propionibacteriales</taxon>
        <taxon>Kribbellaceae</taxon>
        <taxon>Kribbella</taxon>
    </lineage>
</organism>
<dbReference type="PANTHER" id="PTHR39428:SF3">
    <property type="entry name" value="DEAZAFLAVIN-DEPENDENT NITROREDUCTASE"/>
    <property type="match status" value="1"/>
</dbReference>
<sequence>MPPRPDCGKTPSERQSVFPAGVGVDEQRQRLRELPLNRRKEPDMSDWNNQTITEFRANEGKVGGPFEGAPMVLVHHRGRKSGREYVTPTMYLAHETDPVTIYIFATKGGAPTNPEWYVNLVAAGDATIERGTETYDVTVREVTGPDRDSIYSEQARRYPGFAEYERQTAGIRTIPVLELRRS</sequence>
<evidence type="ECO:0000256" key="1">
    <source>
        <dbReference type="ARBA" id="ARBA00008710"/>
    </source>
</evidence>
<name>A0ABP4RCS5_9ACTN</name>
<dbReference type="Gene3D" id="2.30.110.10">
    <property type="entry name" value="Electron Transport, Fmn-binding Protein, Chain A"/>
    <property type="match status" value="1"/>
</dbReference>
<dbReference type="Proteomes" id="UP001501319">
    <property type="component" value="Unassembled WGS sequence"/>
</dbReference>
<dbReference type="NCBIfam" id="TIGR00026">
    <property type="entry name" value="hi_GC_TIGR00026"/>
    <property type="match status" value="1"/>
</dbReference>
<dbReference type="PANTHER" id="PTHR39428">
    <property type="entry name" value="F420H(2)-DEPENDENT QUINONE REDUCTASE RV1261C"/>
    <property type="match status" value="1"/>
</dbReference>
<evidence type="ECO:0000256" key="2">
    <source>
        <dbReference type="ARBA" id="ARBA00049106"/>
    </source>
</evidence>
<gene>
    <name evidence="4" type="ORF">GCM10009744_41830</name>
</gene>
<dbReference type="InterPro" id="IPR004378">
    <property type="entry name" value="F420H2_quin_Rdtase"/>
</dbReference>
<feature type="region of interest" description="Disordered" evidence="3">
    <location>
        <begin position="1"/>
        <end position="46"/>
    </location>
</feature>
<proteinExistence type="inferred from homology"/>
<reference evidence="5" key="1">
    <citation type="journal article" date="2019" name="Int. J. Syst. Evol. Microbiol.">
        <title>The Global Catalogue of Microorganisms (GCM) 10K type strain sequencing project: providing services to taxonomists for standard genome sequencing and annotation.</title>
        <authorList>
            <consortium name="The Broad Institute Genomics Platform"/>
            <consortium name="The Broad Institute Genome Sequencing Center for Infectious Disease"/>
            <person name="Wu L."/>
            <person name="Ma J."/>
        </authorList>
    </citation>
    <scope>NUCLEOTIDE SEQUENCE [LARGE SCALE GENOMIC DNA]</scope>
    <source>
        <strain evidence="5">JCM 14306</strain>
    </source>
</reference>
<feature type="compositionally biased region" description="Basic and acidic residues" evidence="3">
    <location>
        <begin position="25"/>
        <end position="43"/>
    </location>
</feature>
<comment type="catalytic activity">
    <reaction evidence="2">
        <text>oxidized coenzyme F420-(gamma-L-Glu)(n) + a quinol + H(+) = reduced coenzyme F420-(gamma-L-Glu)(n) + a quinone</text>
        <dbReference type="Rhea" id="RHEA:39663"/>
        <dbReference type="Rhea" id="RHEA-COMP:12939"/>
        <dbReference type="Rhea" id="RHEA-COMP:14378"/>
        <dbReference type="ChEBI" id="CHEBI:15378"/>
        <dbReference type="ChEBI" id="CHEBI:24646"/>
        <dbReference type="ChEBI" id="CHEBI:132124"/>
        <dbReference type="ChEBI" id="CHEBI:133980"/>
        <dbReference type="ChEBI" id="CHEBI:139511"/>
    </reaction>
</comment>
<protein>
    <submittedName>
        <fullName evidence="4">Nitroreductase family deazaflavin-dependent oxidoreductase</fullName>
    </submittedName>
</protein>